<gene>
    <name evidence="1" type="ORF">BDP27DRAFT_1429717</name>
</gene>
<proteinExistence type="predicted"/>
<evidence type="ECO:0000313" key="2">
    <source>
        <dbReference type="Proteomes" id="UP000772434"/>
    </source>
</evidence>
<protein>
    <submittedName>
        <fullName evidence="1">Uncharacterized protein</fullName>
    </submittedName>
</protein>
<name>A0A9P5TZY6_9AGAR</name>
<accession>A0A9P5TZY6</accession>
<organism evidence="1 2">
    <name type="scientific">Rhodocollybia butyracea</name>
    <dbReference type="NCBI Taxonomy" id="206335"/>
    <lineage>
        <taxon>Eukaryota</taxon>
        <taxon>Fungi</taxon>
        <taxon>Dikarya</taxon>
        <taxon>Basidiomycota</taxon>
        <taxon>Agaricomycotina</taxon>
        <taxon>Agaricomycetes</taxon>
        <taxon>Agaricomycetidae</taxon>
        <taxon>Agaricales</taxon>
        <taxon>Marasmiineae</taxon>
        <taxon>Omphalotaceae</taxon>
        <taxon>Rhodocollybia</taxon>
    </lineage>
</organism>
<dbReference type="EMBL" id="JADNRY010000229">
    <property type="protein sequence ID" value="KAF9060769.1"/>
    <property type="molecule type" value="Genomic_DNA"/>
</dbReference>
<evidence type="ECO:0000313" key="1">
    <source>
        <dbReference type="EMBL" id="KAF9060769.1"/>
    </source>
</evidence>
<reference evidence="1" key="1">
    <citation type="submission" date="2020-11" db="EMBL/GenBank/DDBJ databases">
        <authorList>
            <consortium name="DOE Joint Genome Institute"/>
            <person name="Ahrendt S."/>
            <person name="Riley R."/>
            <person name="Andreopoulos W."/>
            <person name="Labutti K."/>
            <person name="Pangilinan J."/>
            <person name="Ruiz-Duenas F.J."/>
            <person name="Barrasa J.M."/>
            <person name="Sanchez-Garcia M."/>
            <person name="Camarero S."/>
            <person name="Miyauchi S."/>
            <person name="Serrano A."/>
            <person name="Linde D."/>
            <person name="Babiker R."/>
            <person name="Drula E."/>
            <person name="Ayuso-Fernandez I."/>
            <person name="Pacheco R."/>
            <person name="Padilla G."/>
            <person name="Ferreira P."/>
            <person name="Barriuso J."/>
            <person name="Kellner H."/>
            <person name="Castanera R."/>
            <person name="Alfaro M."/>
            <person name="Ramirez L."/>
            <person name="Pisabarro A.G."/>
            <person name="Kuo A."/>
            <person name="Tritt A."/>
            <person name="Lipzen A."/>
            <person name="He G."/>
            <person name="Yan M."/>
            <person name="Ng V."/>
            <person name="Cullen D."/>
            <person name="Martin F."/>
            <person name="Rosso M.-N."/>
            <person name="Henrissat B."/>
            <person name="Hibbett D."/>
            <person name="Martinez A.T."/>
            <person name="Grigoriev I.V."/>
        </authorList>
    </citation>
    <scope>NUCLEOTIDE SEQUENCE</scope>
    <source>
        <strain evidence="1">AH 40177</strain>
    </source>
</reference>
<sequence>MSPSYSSEEWRLLKTTVKGESCTLDELAKRGANFLRIQAEEVKYLERDVERMKKLHCSLELAHQNHNGSEILSLDSGNEDFFFGTPLNPKWDRVHNALLEYENYLVKSPYTFEDHFMHAMYAATAYTVLTQFIVGPRLSINPKSTALYLKRSLELSQETMLQATQKVKANLFPLPLGFEPQGRSSHSTTNVNAIVRHSQVTAGMASGGSKMSIQAAEEILSSMEKMTKKTYCLSDPQENVKWRIQSIYLDRESYGIVFCDDKDMTDAPVLLSKEEVLGLLIHSYDV</sequence>
<keyword evidence="2" id="KW-1185">Reference proteome</keyword>
<comment type="caution">
    <text evidence="1">The sequence shown here is derived from an EMBL/GenBank/DDBJ whole genome shotgun (WGS) entry which is preliminary data.</text>
</comment>
<dbReference type="AlphaFoldDB" id="A0A9P5TZY6"/>
<dbReference type="Proteomes" id="UP000772434">
    <property type="component" value="Unassembled WGS sequence"/>
</dbReference>